<dbReference type="PANTHER" id="PTHR34227">
    <property type="entry name" value="CHAPERONE PROTEIN YCDY"/>
    <property type="match status" value="1"/>
</dbReference>
<name>A0A845BFQ8_9PROT</name>
<dbReference type="Proteomes" id="UP000460715">
    <property type="component" value="Unassembled WGS sequence"/>
</dbReference>
<dbReference type="SUPFAM" id="SSF89155">
    <property type="entry name" value="TorD-like"/>
    <property type="match status" value="1"/>
</dbReference>
<dbReference type="RefSeq" id="WP_160938342.1">
    <property type="nucleotide sequence ID" value="NZ_SNVJ01000016.1"/>
</dbReference>
<evidence type="ECO:0000313" key="3">
    <source>
        <dbReference type="Proteomes" id="UP000460715"/>
    </source>
</evidence>
<dbReference type="InterPro" id="IPR036411">
    <property type="entry name" value="TorD-like_sf"/>
</dbReference>
<keyword evidence="3" id="KW-1185">Reference proteome</keyword>
<dbReference type="InterPro" id="IPR050289">
    <property type="entry name" value="TorD/DmsD_chaperones"/>
</dbReference>
<evidence type="ECO:0000313" key="2">
    <source>
        <dbReference type="EMBL" id="MXP64930.1"/>
    </source>
</evidence>
<dbReference type="InterPro" id="IPR020945">
    <property type="entry name" value="DMSO/NO3_reduct_chaperone"/>
</dbReference>
<dbReference type="Pfam" id="PF02613">
    <property type="entry name" value="Nitrate_red_del"/>
    <property type="match status" value="1"/>
</dbReference>
<dbReference type="EMBL" id="SNVJ01000016">
    <property type="protein sequence ID" value="MXP64930.1"/>
    <property type="molecule type" value="Genomic_DNA"/>
</dbReference>
<proteinExistence type="predicted"/>
<gene>
    <name evidence="2" type="ORF">E0493_16390</name>
</gene>
<dbReference type="OrthoDB" id="8526323at2"/>
<sequence length="206" mass="21931">MSSTVPPAASDDPQALDLLELERARLFALLGRLLVAAPDGALLASLRGLRGEPGTMLGAAYEGLAEAARQATPARAEREFHALFIGVGRGELLPFASYYLTGFLNERPLAELRSTLGRLGVERAPGVSEPEDHLGFLCETMAGLIAGVFPATPDAAAEFFTRHVQPWAMRCFADLEAAEAARFYRAVGALGRAALEIEIAAAELPR</sequence>
<dbReference type="AlphaFoldDB" id="A0A845BFQ8"/>
<evidence type="ECO:0000256" key="1">
    <source>
        <dbReference type="ARBA" id="ARBA00023186"/>
    </source>
</evidence>
<dbReference type="Gene3D" id="1.10.3480.10">
    <property type="entry name" value="TorD-like"/>
    <property type="match status" value="1"/>
</dbReference>
<accession>A0A845BFQ8</accession>
<comment type="caution">
    <text evidence="2">The sequence shown here is derived from an EMBL/GenBank/DDBJ whole genome shotgun (WGS) entry which is preliminary data.</text>
</comment>
<organism evidence="2 3">
    <name type="scientific">Teichococcus coralli</name>
    <dbReference type="NCBI Taxonomy" id="2545983"/>
    <lineage>
        <taxon>Bacteria</taxon>
        <taxon>Pseudomonadati</taxon>
        <taxon>Pseudomonadota</taxon>
        <taxon>Alphaproteobacteria</taxon>
        <taxon>Acetobacterales</taxon>
        <taxon>Roseomonadaceae</taxon>
        <taxon>Roseomonas</taxon>
    </lineage>
</organism>
<dbReference type="PANTHER" id="PTHR34227:SF1">
    <property type="entry name" value="DIMETHYL SULFOXIDE REDUCTASE CHAPERONE-RELATED"/>
    <property type="match status" value="1"/>
</dbReference>
<protein>
    <submittedName>
        <fullName evidence="2">Molecular chaperone TorD</fullName>
    </submittedName>
</protein>
<keyword evidence="1" id="KW-0143">Chaperone</keyword>
<reference evidence="2 3" key="1">
    <citation type="submission" date="2019-03" db="EMBL/GenBank/DDBJ databases">
        <title>Roseomonas sp. a novel Roseomonas species isolated from Sea whip Gorgonian.</title>
        <authorList>
            <person name="Li F."/>
            <person name="Pan X."/>
            <person name="Huang S."/>
            <person name="Li Z."/>
            <person name="Meng B."/>
        </authorList>
    </citation>
    <scope>NUCLEOTIDE SEQUENCE [LARGE SCALE GENOMIC DNA]</scope>
    <source>
        <strain evidence="2 3">M0104</strain>
    </source>
</reference>